<dbReference type="Proteomes" id="UP000516117">
    <property type="component" value="Chromosome"/>
</dbReference>
<evidence type="ECO:0000313" key="2">
    <source>
        <dbReference type="Proteomes" id="UP000516117"/>
    </source>
</evidence>
<keyword evidence="2" id="KW-1185">Reference proteome</keyword>
<evidence type="ECO:0000313" key="1">
    <source>
        <dbReference type="EMBL" id="QNP54602.1"/>
    </source>
</evidence>
<gene>
    <name evidence="1" type="ORF">H9L22_09645</name>
</gene>
<accession>A0A7H0H236</accession>
<proteinExistence type="predicted"/>
<dbReference type="AlphaFoldDB" id="A0A7H0H236"/>
<sequence length="45" mass="5187">MTAAIDHWEAPVARLWLRYEARVDALTQYRRSMRNNAAALTQPAT</sequence>
<reference evidence="1 2" key="1">
    <citation type="submission" date="2020-08" db="EMBL/GenBank/DDBJ databases">
        <title>Genome sequence of Tessaracoccus defluvii JCM 17540T.</title>
        <authorList>
            <person name="Hyun D.-W."/>
            <person name="Bae J.-W."/>
        </authorList>
    </citation>
    <scope>NUCLEOTIDE SEQUENCE [LARGE SCALE GENOMIC DNA]</scope>
    <source>
        <strain evidence="1 2">JCM 17540</strain>
    </source>
</reference>
<name>A0A7H0H236_9ACTN</name>
<dbReference type="RefSeq" id="WP_187719742.1">
    <property type="nucleotide sequence ID" value="NZ_BAABBL010000022.1"/>
</dbReference>
<protein>
    <submittedName>
        <fullName evidence="1">Uncharacterized protein</fullName>
    </submittedName>
</protein>
<dbReference type="EMBL" id="CP060789">
    <property type="protein sequence ID" value="QNP54602.1"/>
    <property type="molecule type" value="Genomic_DNA"/>
</dbReference>
<organism evidence="1 2">
    <name type="scientific">Tessaracoccus defluvii</name>
    <dbReference type="NCBI Taxonomy" id="1285901"/>
    <lineage>
        <taxon>Bacteria</taxon>
        <taxon>Bacillati</taxon>
        <taxon>Actinomycetota</taxon>
        <taxon>Actinomycetes</taxon>
        <taxon>Propionibacteriales</taxon>
        <taxon>Propionibacteriaceae</taxon>
        <taxon>Tessaracoccus</taxon>
    </lineage>
</organism>
<dbReference type="KEGG" id="tdf:H9L22_09645"/>